<dbReference type="GO" id="GO:0016740">
    <property type="term" value="F:transferase activity"/>
    <property type="evidence" value="ECO:0007669"/>
    <property type="project" value="UniProtKB-KW"/>
</dbReference>
<dbReference type="eggNOG" id="COG3306">
    <property type="taxonomic scope" value="Bacteria"/>
</dbReference>
<dbReference type="eggNOG" id="COG1216">
    <property type="taxonomic scope" value="Bacteria"/>
</dbReference>
<dbReference type="InterPro" id="IPR011990">
    <property type="entry name" value="TPR-like_helical_dom_sf"/>
</dbReference>
<dbReference type="STRING" id="646529.Desaci_0597"/>
<dbReference type="eggNOG" id="COG0457">
    <property type="taxonomic scope" value="Bacteria"/>
</dbReference>
<dbReference type="PANTHER" id="PTHR43630">
    <property type="entry name" value="POLY-BETA-1,6-N-ACETYL-D-GLUCOSAMINE SYNTHASE"/>
    <property type="match status" value="1"/>
</dbReference>
<protein>
    <submittedName>
        <fullName evidence="2">Glycosyl transferase</fullName>
    </submittedName>
</protein>
<gene>
    <name evidence="2" type="ordered locus">Desaci_0597</name>
</gene>
<dbReference type="eggNOG" id="COG0463">
    <property type="taxonomic scope" value="Bacteria"/>
</dbReference>
<dbReference type="AlphaFoldDB" id="I4D1I5"/>
<dbReference type="CDD" id="cd02511">
    <property type="entry name" value="Beta4Glucosyltransferase"/>
    <property type="match status" value="1"/>
</dbReference>
<feature type="domain" description="Glycosyltransferase 2-like" evidence="1">
    <location>
        <begin position="674"/>
        <end position="801"/>
    </location>
</feature>
<dbReference type="PANTHER" id="PTHR43630:SF2">
    <property type="entry name" value="GLYCOSYLTRANSFERASE"/>
    <property type="match status" value="1"/>
</dbReference>
<dbReference type="InterPro" id="IPR029044">
    <property type="entry name" value="Nucleotide-diphossugar_trans"/>
</dbReference>
<dbReference type="HOGENOM" id="CLU_342810_0_0_9"/>
<organism evidence="2 3">
    <name type="scientific">Desulfosporosinus acidiphilus (strain DSM 22704 / JCM 16185 / SJ4)</name>
    <dbReference type="NCBI Taxonomy" id="646529"/>
    <lineage>
        <taxon>Bacteria</taxon>
        <taxon>Bacillati</taxon>
        <taxon>Bacillota</taxon>
        <taxon>Clostridia</taxon>
        <taxon>Eubacteriales</taxon>
        <taxon>Desulfitobacteriaceae</taxon>
        <taxon>Desulfosporosinus</taxon>
    </lineage>
</organism>
<evidence type="ECO:0000313" key="2">
    <source>
        <dbReference type="EMBL" id="AFM39659.1"/>
    </source>
</evidence>
<evidence type="ECO:0000259" key="1">
    <source>
        <dbReference type="Pfam" id="PF00535"/>
    </source>
</evidence>
<keyword evidence="2" id="KW-0808">Transferase</keyword>
<proteinExistence type="predicted"/>
<dbReference type="Gene3D" id="1.25.40.10">
    <property type="entry name" value="Tetratricopeptide repeat domain"/>
    <property type="match status" value="1"/>
</dbReference>
<dbReference type="SUPFAM" id="SSF48452">
    <property type="entry name" value="TPR-like"/>
    <property type="match status" value="1"/>
</dbReference>
<dbReference type="EMBL" id="CP003639">
    <property type="protein sequence ID" value="AFM39659.1"/>
    <property type="molecule type" value="Genomic_DNA"/>
</dbReference>
<keyword evidence="3" id="KW-1185">Reference proteome</keyword>
<reference evidence="2 3" key="1">
    <citation type="journal article" date="2012" name="J. Bacteriol.">
        <title>Complete genome sequences of Desulfosporosinus orientis DSM765T, Desulfosporosinus youngiae DSM17734T, Desulfosporosinus meridiei DSM13257T, and Desulfosporosinus acidiphilus DSM22704T.</title>
        <authorList>
            <person name="Pester M."/>
            <person name="Brambilla E."/>
            <person name="Alazard D."/>
            <person name="Rattei T."/>
            <person name="Weinmaier T."/>
            <person name="Han J."/>
            <person name="Lucas S."/>
            <person name="Lapidus A."/>
            <person name="Cheng J.F."/>
            <person name="Goodwin L."/>
            <person name="Pitluck S."/>
            <person name="Peters L."/>
            <person name="Ovchinnikova G."/>
            <person name="Teshima H."/>
            <person name="Detter J.C."/>
            <person name="Han C.S."/>
            <person name="Tapia R."/>
            <person name="Land M.L."/>
            <person name="Hauser L."/>
            <person name="Kyrpides N.C."/>
            <person name="Ivanova N.N."/>
            <person name="Pagani I."/>
            <person name="Huntmann M."/>
            <person name="Wei C.L."/>
            <person name="Davenport K.W."/>
            <person name="Daligault H."/>
            <person name="Chain P.S."/>
            <person name="Chen A."/>
            <person name="Mavromatis K."/>
            <person name="Markowitz V."/>
            <person name="Szeto E."/>
            <person name="Mikhailova N."/>
            <person name="Pati A."/>
            <person name="Wagner M."/>
            <person name="Woyke T."/>
            <person name="Ollivier B."/>
            <person name="Klenk H.P."/>
            <person name="Spring S."/>
            <person name="Loy A."/>
        </authorList>
    </citation>
    <scope>NUCLEOTIDE SEQUENCE [LARGE SCALE GENOMIC DNA]</scope>
    <source>
        <strain evidence="3">DSM 22704 / JCM 16185 / SJ4</strain>
    </source>
</reference>
<feature type="domain" description="Glycosyltransferase 2-like" evidence="1">
    <location>
        <begin position="7"/>
        <end position="126"/>
    </location>
</feature>
<name>I4D1I5_DESAJ</name>
<sequence>MNMSTVSLCMIVKNEADCLPASLKSVQGLVNEMIVVDTGSNDRTPDIALAWGAKVIPFAWTGDFSAARNFSLENASSDWILVLDADEELQTVNVDSFFELLNNRQVEGYFLTIKSYLGPSLGESEDQAVRLFRNKPEYRFEGAIHEQVTPAILRRKGGTGLTSANLTVHHSGYLKDRLKLKNKFARNCEIIQNELLKDSGNPFLLYCLGLEYYQQNSIAAGLNHMTKALANMTGREGYFEDVLLNVALGYLQLSDVVSLRSFANKVLIMYPDHADFLFLRGTAHFLFRNHPAARLDLERCLQIGTLRLFTHEQAKSLLTNILQASMDSHPFAETSYEFPLPAKNNCIMYGDNYPKERQEQTAMKHRVLIASPVKQNEKILSEFLASLTQLKTTNLEVHFAFIDDQNDHQLLSQFAQDQPKVRIYPGNLNGDYLRDETTHHWREDLIWKVACYKDHFIKLALDEMFDYLFLVDSDLWLNPNTLVHLLSLNKDIVSEVFWTRWNPDLIPLPQVWIRDQYTLYSSGRDESLTEEETNLRTQDFMQMLSRPGTYKVGGLGACTLISRHALEQGVSFQEIYNLGLTGEDRHFCIRAAALGLELFADTHYPPFHIYRESELEKLQNYKETLAELQQVISLNEIPPLPSQQKLSQLNSHPQVHVEKGKITLAMLVRNESDRYLERVLKQATEYIDQAVILDDASVDNTVHLCRELLRGIPLTLHSNHKPMFHNEIFLRKQLWEMALSSNSEWIVILDADELFEENAPSHLRELLKYSQDVDYYSFRLYDLWTETHYRDDSLWQAHHWYRPFIVRNVQGFQAKWRETPQHCGRFPVNIIELRSAASPLRIKHLGWIRPQDRLAKYYRYKELDPEGTYGKLEQYQSILDPAPNLIPWEKVDFFPPYEKNHEQN</sequence>
<dbReference type="Gene3D" id="3.90.550.10">
    <property type="entry name" value="Spore Coat Polysaccharide Biosynthesis Protein SpsA, Chain A"/>
    <property type="match status" value="3"/>
</dbReference>
<accession>I4D1I5</accession>
<dbReference type="Proteomes" id="UP000002892">
    <property type="component" value="Chromosome"/>
</dbReference>
<dbReference type="SUPFAM" id="SSF53448">
    <property type="entry name" value="Nucleotide-diphospho-sugar transferases"/>
    <property type="match status" value="3"/>
</dbReference>
<evidence type="ECO:0000313" key="3">
    <source>
        <dbReference type="Proteomes" id="UP000002892"/>
    </source>
</evidence>
<dbReference type="Pfam" id="PF00535">
    <property type="entry name" value="Glycos_transf_2"/>
    <property type="match status" value="2"/>
</dbReference>
<dbReference type="RefSeq" id="WP_014825671.1">
    <property type="nucleotide sequence ID" value="NC_018068.1"/>
</dbReference>
<dbReference type="InterPro" id="IPR001173">
    <property type="entry name" value="Glyco_trans_2-like"/>
</dbReference>
<dbReference type="KEGG" id="dai:Desaci_0597"/>